<keyword evidence="2" id="KW-1185">Reference proteome</keyword>
<dbReference type="EMBL" id="CARXXK010000001">
    <property type="protein sequence ID" value="CAI6343758.1"/>
    <property type="molecule type" value="Genomic_DNA"/>
</dbReference>
<accession>A0AAV0VHX5</accession>
<proteinExistence type="predicted"/>
<organism evidence="1 2">
    <name type="scientific">Macrosiphum euphorbiae</name>
    <name type="common">potato aphid</name>
    <dbReference type="NCBI Taxonomy" id="13131"/>
    <lineage>
        <taxon>Eukaryota</taxon>
        <taxon>Metazoa</taxon>
        <taxon>Ecdysozoa</taxon>
        <taxon>Arthropoda</taxon>
        <taxon>Hexapoda</taxon>
        <taxon>Insecta</taxon>
        <taxon>Pterygota</taxon>
        <taxon>Neoptera</taxon>
        <taxon>Paraneoptera</taxon>
        <taxon>Hemiptera</taxon>
        <taxon>Sternorrhyncha</taxon>
        <taxon>Aphidomorpha</taxon>
        <taxon>Aphidoidea</taxon>
        <taxon>Aphididae</taxon>
        <taxon>Macrosiphini</taxon>
        <taxon>Macrosiphum</taxon>
    </lineage>
</organism>
<reference evidence="1 2" key="1">
    <citation type="submission" date="2023-01" db="EMBL/GenBank/DDBJ databases">
        <authorList>
            <person name="Whitehead M."/>
        </authorList>
    </citation>
    <scope>NUCLEOTIDE SEQUENCE [LARGE SCALE GENOMIC DNA]</scope>
</reference>
<gene>
    <name evidence="1" type="ORF">MEUPH1_LOCUS981</name>
</gene>
<evidence type="ECO:0000313" key="2">
    <source>
        <dbReference type="Proteomes" id="UP001160148"/>
    </source>
</evidence>
<sequence>MVERRFLRVSSPNYRRDVENSRQGATELARVKAALRSRPTKFPEPHDPAGILRFALCKINHAEQCAEVAVGEGTDDMCCGCCRGEGAEMLGCGGEEAEILGCGSCRGEAAVCIAEALYVLSFREADVMLAHAKRILPEETYRLVCDKYAELRKNYRR</sequence>
<comment type="caution">
    <text evidence="1">The sequence shown here is derived from an EMBL/GenBank/DDBJ whole genome shotgun (WGS) entry which is preliminary data.</text>
</comment>
<dbReference type="Proteomes" id="UP001160148">
    <property type="component" value="Unassembled WGS sequence"/>
</dbReference>
<evidence type="ECO:0000313" key="1">
    <source>
        <dbReference type="EMBL" id="CAI6343758.1"/>
    </source>
</evidence>
<protein>
    <submittedName>
        <fullName evidence="1">Uncharacterized protein</fullName>
    </submittedName>
</protein>
<name>A0AAV0VHX5_9HEMI</name>
<dbReference type="AlphaFoldDB" id="A0AAV0VHX5"/>